<feature type="compositionally biased region" description="Low complexity" evidence="1">
    <location>
        <begin position="31"/>
        <end position="43"/>
    </location>
</feature>
<sequence>MHPIALPLSVLVAALPFLTGSGAQSLSESLSQSPTISAPSGSSTAGGGGGGQSGGAGSQTFQLQDYLTFLNSSGYTSLSRAIEQADQTQNGQEWIAQLSNGNWTVFAPTNDAFSSVSQDVSGNASTLADYLSYHYVYGDLHNVTASRDSGGSGQGTSSSTSQAASAMVFPRQQGQGGGGQNNLQLLSSIYPNDTIGRTALSSPQFVRLEGDKNQVLGWTRNSPSDPVYILNQMSQNGNTTVNNGTRWRNLAIFEVDGVFVPPGNLSTALSAVGDTPLVAFGDRVHISGPGGSNATAIQTLNQARGFTLFAPASRAFTSQVNQTLQSIQSDDQDDFRNAFQNHYVNGSTVYSPTLREYAANSTTGDDDNWPRLISAAGEPFIFQSNDTGLYVRVSDDATARIVRSDILVENGVVHLVDGALISTDDSDDTASSAFASASSAAAQTSTDTRVIIFPTPTGGVARGSPTGSVTGTAISATPSSFRIRRALKV</sequence>
<dbReference type="AlphaFoldDB" id="A8NLK4"/>
<dbReference type="GO" id="GO:0000329">
    <property type="term" value="C:fungal-type vacuole membrane"/>
    <property type="evidence" value="ECO:0007669"/>
    <property type="project" value="TreeGrafter"/>
</dbReference>
<dbReference type="InParanoid" id="A8NLK4"/>
<dbReference type="GO" id="GO:0005615">
    <property type="term" value="C:extracellular space"/>
    <property type="evidence" value="ECO:0007669"/>
    <property type="project" value="TreeGrafter"/>
</dbReference>
<dbReference type="VEuPathDB" id="FungiDB:CC1G_05847"/>
<dbReference type="SMART" id="SM00554">
    <property type="entry name" value="FAS1"/>
    <property type="match status" value="2"/>
</dbReference>
<dbReference type="eggNOG" id="KOG1437">
    <property type="taxonomic scope" value="Eukaryota"/>
</dbReference>
<feature type="compositionally biased region" description="Gly residues" evidence="1">
    <location>
        <begin position="44"/>
        <end position="57"/>
    </location>
</feature>
<dbReference type="GO" id="GO:0016236">
    <property type="term" value="P:macroautophagy"/>
    <property type="evidence" value="ECO:0007669"/>
    <property type="project" value="TreeGrafter"/>
</dbReference>
<evidence type="ECO:0000256" key="1">
    <source>
        <dbReference type="SAM" id="MobiDB-lite"/>
    </source>
</evidence>
<dbReference type="InterPro" id="IPR000782">
    <property type="entry name" value="FAS1_domain"/>
</dbReference>
<gene>
    <name evidence="4" type="ORF">CC1G_05847</name>
</gene>
<protein>
    <recommendedName>
        <fullName evidence="3">FAS1 domain-containing protein</fullName>
    </recommendedName>
</protein>
<dbReference type="OMA" id="WSNIDGQ"/>
<evidence type="ECO:0000259" key="3">
    <source>
        <dbReference type="PROSITE" id="PS50213"/>
    </source>
</evidence>
<evidence type="ECO:0000313" key="4">
    <source>
        <dbReference type="EMBL" id="EAU87158.1"/>
    </source>
</evidence>
<dbReference type="STRING" id="240176.A8NLK4"/>
<name>A8NLK4_COPC7</name>
<dbReference type="PANTHER" id="PTHR10900:SF122">
    <property type="entry name" value="FAS1 DOMAIN-CONTAINING PROTEIN"/>
    <property type="match status" value="1"/>
</dbReference>
<feature type="domain" description="FAS1" evidence="3">
    <location>
        <begin position="264"/>
        <end position="420"/>
    </location>
</feature>
<dbReference type="GeneID" id="6011227"/>
<dbReference type="Pfam" id="PF02469">
    <property type="entry name" value="Fasciclin"/>
    <property type="match status" value="2"/>
</dbReference>
<accession>A8NLK4</accession>
<dbReference type="EMBL" id="AACS02000012">
    <property type="protein sequence ID" value="EAU87158.1"/>
    <property type="molecule type" value="Genomic_DNA"/>
</dbReference>
<evidence type="ECO:0000256" key="2">
    <source>
        <dbReference type="SAM" id="SignalP"/>
    </source>
</evidence>
<proteinExistence type="predicted"/>
<keyword evidence="5" id="KW-1185">Reference proteome</keyword>
<reference evidence="4 5" key="1">
    <citation type="journal article" date="2010" name="Proc. Natl. Acad. Sci. U.S.A.">
        <title>Insights into evolution of multicellular fungi from the assembled chromosomes of the mushroom Coprinopsis cinerea (Coprinus cinereus).</title>
        <authorList>
            <person name="Stajich J.E."/>
            <person name="Wilke S.K."/>
            <person name="Ahren D."/>
            <person name="Au C.H."/>
            <person name="Birren B.W."/>
            <person name="Borodovsky M."/>
            <person name="Burns C."/>
            <person name="Canback B."/>
            <person name="Casselton L.A."/>
            <person name="Cheng C.K."/>
            <person name="Deng J."/>
            <person name="Dietrich F.S."/>
            <person name="Fargo D.C."/>
            <person name="Farman M.L."/>
            <person name="Gathman A.C."/>
            <person name="Goldberg J."/>
            <person name="Guigo R."/>
            <person name="Hoegger P.J."/>
            <person name="Hooker J.B."/>
            <person name="Huggins A."/>
            <person name="James T.Y."/>
            <person name="Kamada T."/>
            <person name="Kilaru S."/>
            <person name="Kodira C."/>
            <person name="Kues U."/>
            <person name="Kupfer D."/>
            <person name="Kwan H.S."/>
            <person name="Lomsadze A."/>
            <person name="Li W."/>
            <person name="Lilly W.W."/>
            <person name="Ma L.J."/>
            <person name="Mackey A.J."/>
            <person name="Manning G."/>
            <person name="Martin F."/>
            <person name="Muraguchi H."/>
            <person name="Natvig D.O."/>
            <person name="Palmerini H."/>
            <person name="Ramesh M.A."/>
            <person name="Rehmeyer C.J."/>
            <person name="Roe B.A."/>
            <person name="Shenoy N."/>
            <person name="Stanke M."/>
            <person name="Ter-Hovhannisyan V."/>
            <person name="Tunlid A."/>
            <person name="Velagapudi R."/>
            <person name="Vision T.J."/>
            <person name="Zeng Q."/>
            <person name="Zolan M.E."/>
            <person name="Pukkila P.J."/>
        </authorList>
    </citation>
    <scope>NUCLEOTIDE SEQUENCE [LARGE SCALE GENOMIC DNA]</scope>
    <source>
        <strain evidence="5">Okayama-7 / 130 / ATCC MYA-4618 / FGSC 9003</strain>
    </source>
</reference>
<comment type="caution">
    <text evidence="4">The sequence shown here is derived from an EMBL/GenBank/DDBJ whole genome shotgun (WGS) entry which is preliminary data.</text>
</comment>
<feature type="chain" id="PRO_5002727359" description="FAS1 domain-containing protein" evidence="2">
    <location>
        <begin position="24"/>
        <end position="489"/>
    </location>
</feature>
<keyword evidence="2" id="KW-0732">Signal</keyword>
<dbReference type="PROSITE" id="PS50213">
    <property type="entry name" value="FAS1"/>
    <property type="match status" value="1"/>
</dbReference>
<dbReference type="RefSeq" id="XP_001834710.1">
    <property type="nucleotide sequence ID" value="XM_001834658.1"/>
</dbReference>
<evidence type="ECO:0000313" key="5">
    <source>
        <dbReference type="Proteomes" id="UP000001861"/>
    </source>
</evidence>
<dbReference type="SUPFAM" id="SSF82153">
    <property type="entry name" value="FAS1 domain"/>
    <property type="match status" value="2"/>
</dbReference>
<dbReference type="Proteomes" id="UP000001861">
    <property type="component" value="Unassembled WGS sequence"/>
</dbReference>
<organism evidence="4 5">
    <name type="scientific">Coprinopsis cinerea (strain Okayama-7 / 130 / ATCC MYA-4618 / FGSC 9003)</name>
    <name type="common">Inky cap fungus</name>
    <name type="synonym">Hormographiella aspergillata</name>
    <dbReference type="NCBI Taxonomy" id="240176"/>
    <lineage>
        <taxon>Eukaryota</taxon>
        <taxon>Fungi</taxon>
        <taxon>Dikarya</taxon>
        <taxon>Basidiomycota</taxon>
        <taxon>Agaricomycotina</taxon>
        <taxon>Agaricomycetes</taxon>
        <taxon>Agaricomycetidae</taxon>
        <taxon>Agaricales</taxon>
        <taxon>Agaricineae</taxon>
        <taxon>Psathyrellaceae</taxon>
        <taxon>Coprinopsis</taxon>
    </lineage>
</organism>
<dbReference type="PANTHER" id="PTHR10900">
    <property type="entry name" value="PERIOSTIN-RELATED"/>
    <property type="match status" value="1"/>
</dbReference>
<dbReference type="InterPro" id="IPR050904">
    <property type="entry name" value="Adhesion/Biosynth-related"/>
</dbReference>
<dbReference type="KEGG" id="cci:CC1G_05847"/>
<dbReference type="InterPro" id="IPR036378">
    <property type="entry name" value="FAS1_dom_sf"/>
</dbReference>
<dbReference type="Gene3D" id="2.30.180.10">
    <property type="entry name" value="FAS1 domain"/>
    <property type="match status" value="2"/>
</dbReference>
<dbReference type="OrthoDB" id="286301at2759"/>
<feature type="signal peptide" evidence="2">
    <location>
        <begin position="1"/>
        <end position="23"/>
    </location>
</feature>
<feature type="region of interest" description="Disordered" evidence="1">
    <location>
        <begin position="29"/>
        <end position="57"/>
    </location>
</feature>